<evidence type="ECO:0000259" key="3">
    <source>
        <dbReference type="Pfam" id="PF00881"/>
    </source>
</evidence>
<feature type="domain" description="Nitroreductase" evidence="3">
    <location>
        <begin position="70"/>
        <end position="157"/>
    </location>
</feature>
<accession>A0A1M5U8D9</accession>
<organism evidence="4 5">
    <name type="scientific">Clostridium collagenovorans DSM 3089</name>
    <dbReference type="NCBI Taxonomy" id="1121306"/>
    <lineage>
        <taxon>Bacteria</taxon>
        <taxon>Bacillati</taxon>
        <taxon>Bacillota</taxon>
        <taxon>Clostridia</taxon>
        <taxon>Eubacteriales</taxon>
        <taxon>Clostridiaceae</taxon>
        <taxon>Clostridium</taxon>
    </lineage>
</organism>
<dbReference type="PANTHER" id="PTHR43673">
    <property type="entry name" value="NAD(P)H NITROREDUCTASE YDGI-RELATED"/>
    <property type="match status" value="1"/>
</dbReference>
<dbReference type="OrthoDB" id="9812105at2"/>
<sequence>MEFLELVKLRESVRGYIDKKVEEEKILKCIEAARLAPSACNSQPWKFVVVNDKEILSEIKNKIYDSVIGINKFVLTAPVIIAVVGEKRNLTSAIGSSIKKKDYTSMDVGIAVEHLCLQATELGLGTCIIGWFKNEEIKKALGIPKNRDIELIVSLGYNNNENPREKKRKNIEDIVAFNKY</sequence>
<dbReference type="AlphaFoldDB" id="A0A1M5U8D9"/>
<dbReference type="Proteomes" id="UP000184526">
    <property type="component" value="Unassembled WGS sequence"/>
</dbReference>
<evidence type="ECO:0000313" key="5">
    <source>
        <dbReference type="Proteomes" id="UP000184526"/>
    </source>
</evidence>
<dbReference type="EMBL" id="FQXP01000003">
    <property type="protein sequence ID" value="SHH59325.1"/>
    <property type="molecule type" value="Genomic_DNA"/>
</dbReference>
<dbReference type="RefSeq" id="WP_072830433.1">
    <property type="nucleotide sequence ID" value="NZ_FQXP01000003.1"/>
</dbReference>
<dbReference type="Gene3D" id="3.40.109.10">
    <property type="entry name" value="NADH Oxidase"/>
    <property type="match status" value="1"/>
</dbReference>
<evidence type="ECO:0000313" key="4">
    <source>
        <dbReference type="EMBL" id="SHH59325.1"/>
    </source>
</evidence>
<dbReference type="PANTHER" id="PTHR43673:SF10">
    <property type="entry name" value="NADH DEHYDROGENASE_NAD(P)H NITROREDUCTASE XCC3605-RELATED"/>
    <property type="match status" value="1"/>
</dbReference>
<dbReference type="InterPro" id="IPR000415">
    <property type="entry name" value="Nitroreductase-like"/>
</dbReference>
<reference evidence="4 5" key="1">
    <citation type="submission" date="2016-11" db="EMBL/GenBank/DDBJ databases">
        <authorList>
            <person name="Jaros S."/>
            <person name="Januszkiewicz K."/>
            <person name="Wedrychowicz H."/>
        </authorList>
    </citation>
    <scope>NUCLEOTIDE SEQUENCE [LARGE SCALE GENOMIC DNA]</scope>
    <source>
        <strain evidence="4 5">DSM 3089</strain>
    </source>
</reference>
<name>A0A1M5U8D9_9CLOT</name>
<dbReference type="SUPFAM" id="SSF55469">
    <property type="entry name" value="FMN-dependent nitroreductase-like"/>
    <property type="match status" value="1"/>
</dbReference>
<evidence type="ECO:0000256" key="2">
    <source>
        <dbReference type="ARBA" id="ARBA00023002"/>
    </source>
</evidence>
<keyword evidence="2" id="KW-0560">Oxidoreductase</keyword>
<feature type="domain" description="Nitroreductase" evidence="3">
    <location>
        <begin position="10"/>
        <end position="68"/>
    </location>
</feature>
<keyword evidence="5" id="KW-1185">Reference proteome</keyword>
<dbReference type="InterPro" id="IPR029479">
    <property type="entry name" value="Nitroreductase"/>
</dbReference>
<dbReference type="GO" id="GO:0016491">
    <property type="term" value="F:oxidoreductase activity"/>
    <property type="evidence" value="ECO:0007669"/>
    <property type="project" value="UniProtKB-KW"/>
</dbReference>
<dbReference type="Pfam" id="PF00881">
    <property type="entry name" value="Nitroreductase"/>
    <property type="match status" value="2"/>
</dbReference>
<gene>
    <name evidence="4" type="ORF">SAMN02745196_00891</name>
</gene>
<proteinExistence type="inferred from homology"/>
<comment type="similarity">
    <text evidence="1">Belongs to the nitroreductase family.</text>
</comment>
<dbReference type="STRING" id="1121306.SAMN02745196_00891"/>
<evidence type="ECO:0000256" key="1">
    <source>
        <dbReference type="ARBA" id="ARBA00007118"/>
    </source>
</evidence>
<protein>
    <submittedName>
        <fullName evidence="4">Nitroreductase</fullName>
    </submittedName>
</protein>